<evidence type="ECO:0000256" key="3">
    <source>
        <dbReference type="HAMAP-Rule" id="MF_01077"/>
    </source>
</evidence>
<dbReference type="CDD" id="cd01734">
    <property type="entry name" value="YlxS_C"/>
    <property type="match status" value="1"/>
</dbReference>
<accession>A0A0H4W8U8</accession>
<dbReference type="InterPro" id="IPR028998">
    <property type="entry name" value="RimP_C"/>
</dbReference>
<dbReference type="HAMAP" id="MF_01077">
    <property type="entry name" value="RimP"/>
    <property type="match status" value="1"/>
</dbReference>
<dbReference type="PATRIC" id="fig|1379910.4.peg.3607"/>
<dbReference type="KEGG" id="ruf:TH63_16535"/>
<dbReference type="STRING" id="1379910.TH63_16535"/>
<evidence type="ECO:0000259" key="5">
    <source>
        <dbReference type="Pfam" id="PF17384"/>
    </source>
</evidence>
<dbReference type="InterPro" id="IPR028989">
    <property type="entry name" value="RimP_N"/>
</dbReference>
<name>A0A0H4W8U8_9BACT</name>
<comment type="similarity">
    <text evidence="3">Belongs to the RimP family.</text>
</comment>
<evidence type="ECO:0000259" key="4">
    <source>
        <dbReference type="Pfam" id="PF02576"/>
    </source>
</evidence>
<dbReference type="GO" id="GO:0005829">
    <property type="term" value="C:cytosol"/>
    <property type="evidence" value="ECO:0007669"/>
    <property type="project" value="TreeGrafter"/>
</dbReference>
<comment type="function">
    <text evidence="3">Required for maturation of 30S ribosomal subunits.</text>
</comment>
<dbReference type="SUPFAM" id="SSF75420">
    <property type="entry name" value="YhbC-like, N-terminal domain"/>
    <property type="match status" value="1"/>
</dbReference>
<dbReference type="InterPro" id="IPR003728">
    <property type="entry name" value="Ribosome_maturation_RimP"/>
</dbReference>
<evidence type="ECO:0000313" key="7">
    <source>
        <dbReference type="Proteomes" id="UP000036458"/>
    </source>
</evidence>
<keyword evidence="7" id="KW-1185">Reference proteome</keyword>
<evidence type="ECO:0000256" key="2">
    <source>
        <dbReference type="ARBA" id="ARBA00022517"/>
    </source>
</evidence>
<feature type="domain" description="Ribosome maturation factor RimP C-terminal" evidence="5">
    <location>
        <begin position="86"/>
        <end position="156"/>
    </location>
</feature>
<reference evidence="6 7" key="1">
    <citation type="submission" date="2015-01" db="EMBL/GenBank/DDBJ databases">
        <title>Rufibacter sp./DG31D/ whole genome sequencing.</title>
        <authorList>
            <person name="Kim M.K."/>
            <person name="Srinivasan S."/>
            <person name="Lee J.-J."/>
        </authorList>
    </citation>
    <scope>NUCLEOTIDE SEQUENCE [LARGE SCALE GENOMIC DNA]</scope>
    <source>
        <strain evidence="6 7">DG31D</strain>
    </source>
</reference>
<feature type="domain" description="Ribosome maturation factor RimP N-terminal" evidence="4">
    <location>
        <begin position="13"/>
        <end position="83"/>
    </location>
</feature>
<dbReference type="PANTHER" id="PTHR33867">
    <property type="entry name" value="RIBOSOME MATURATION FACTOR RIMP"/>
    <property type="match status" value="1"/>
</dbReference>
<dbReference type="Gene3D" id="3.30.300.70">
    <property type="entry name" value="RimP-like superfamily, N-terminal"/>
    <property type="match status" value="1"/>
</dbReference>
<proteinExistence type="inferred from homology"/>
<comment type="subcellular location">
    <subcellularLocation>
        <location evidence="3">Cytoplasm</location>
    </subcellularLocation>
</comment>
<organism evidence="6 7">
    <name type="scientific">Rufibacter radiotolerans</name>
    <dbReference type="NCBI Taxonomy" id="1379910"/>
    <lineage>
        <taxon>Bacteria</taxon>
        <taxon>Pseudomonadati</taxon>
        <taxon>Bacteroidota</taxon>
        <taxon>Cytophagia</taxon>
        <taxon>Cytophagales</taxon>
        <taxon>Hymenobacteraceae</taxon>
        <taxon>Rufibacter</taxon>
    </lineage>
</organism>
<keyword evidence="1 3" id="KW-0963">Cytoplasm</keyword>
<dbReference type="GO" id="GO:0006412">
    <property type="term" value="P:translation"/>
    <property type="evidence" value="ECO:0007669"/>
    <property type="project" value="TreeGrafter"/>
</dbReference>
<evidence type="ECO:0000313" key="6">
    <source>
        <dbReference type="EMBL" id="AKQ46876.1"/>
    </source>
</evidence>
<dbReference type="Pfam" id="PF17384">
    <property type="entry name" value="DUF150_C"/>
    <property type="match status" value="1"/>
</dbReference>
<dbReference type="AlphaFoldDB" id="A0A0H4W8U8"/>
<keyword evidence="2 3" id="KW-0690">Ribosome biogenesis</keyword>
<evidence type="ECO:0000256" key="1">
    <source>
        <dbReference type="ARBA" id="ARBA00022490"/>
    </source>
</evidence>
<dbReference type="RefSeq" id="WP_048921924.1">
    <property type="nucleotide sequence ID" value="NZ_CP010777.1"/>
</dbReference>
<gene>
    <name evidence="3" type="primary">rimP</name>
    <name evidence="6" type="ORF">TH63_16535</name>
</gene>
<dbReference type="PANTHER" id="PTHR33867:SF1">
    <property type="entry name" value="RIBOSOME MATURATION FACTOR RIMP"/>
    <property type="match status" value="1"/>
</dbReference>
<protein>
    <recommendedName>
        <fullName evidence="3">Ribosome maturation factor RimP</fullName>
    </recommendedName>
</protein>
<sequence>MALDQKTIADFAQEALPEPDLFLVSVHVSDTPVRPKVTILADGDQGITIQQCAKISRRVSKRIEEVYGEDMEYSIEVSSPGVDYPLTEARQFAKNVGRNIKITLAGGAEKVGVLQEVLEDGILFAEEVKQKHKVSLQEPVKVPYLDIVKAQIVISFK</sequence>
<dbReference type="GO" id="GO:0000028">
    <property type="term" value="P:ribosomal small subunit assembly"/>
    <property type="evidence" value="ECO:0007669"/>
    <property type="project" value="TreeGrafter"/>
</dbReference>
<dbReference type="InterPro" id="IPR035956">
    <property type="entry name" value="RimP_N_sf"/>
</dbReference>
<dbReference type="Proteomes" id="UP000036458">
    <property type="component" value="Chromosome"/>
</dbReference>
<dbReference type="Pfam" id="PF02576">
    <property type="entry name" value="RimP_N"/>
    <property type="match status" value="1"/>
</dbReference>
<dbReference type="OrthoDB" id="9789702at2"/>
<dbReference type="EMBL" id="CP010777">
    <property type="protein sequence ID" value="AKQ46876.1"/>
    <property type="molecule type" value="Genomic_DNA"/>
</dbReference>